<organism evidence="2 3">
    <name type="scientific">Paralcaligenes ureilyticus</name>
    <dbReference type="NCBI Taxonomy" id="627131"/>
    <lineage>
        <taxon>Bacteria</taxon>
        <taxon>Pseudomonadati</taxon>
        <taxon>Pseudomonadota</taxon>
        <taxon>Betaproteobacteria</taxon>
        <taxon>Burkholderiales</taxon>
        <taxon>Alcaligenaceae</taxon>
        <taxon>Paralcaligenes</taxon>
    </lineage>
</organism>
<evidence type="ECO:0000256" key="1">
    <source>
        <dbReference type="SAM" id="MobiDB-lite"/>
    </source>
</evidence>
<feature type="region of interest" description="Disordered" evidence="1">
    <location>
        <begin position="1"/>
        <end position="22"/>
    </location>
</feature>
<protein>
    <submittedName>
        <fullName evidence="2">Uncharacterized protein</fullName>
    </submittedName>
</protein>
<evidence type="ECO:0000313" key="3">
    <source>
        <dbReference type="Proteomes" id="UP000295525"/>
    </source>
</evidence>
<proteinExistence type="predicted"/>
<dbReference type="Proteomes" id="UP000295525">
    <property type="component" value="Unassembled WGS sequence"/>
</dbReference>
<gene>
    <name evidence="2" type="ORF">EDC26_1216</name>
</gene>
<evidence type="ECO:0000313" key="2">
    <source>
        <dbReference type="EMBL" id="TCT01918.1"/>
    </source>
</evidence>
<dbReference type="Gene3D" id="1.10.150.240">
    <property type="entry name" value="Putative phosphatase, domain 2"/>
    <property type="match status" value="1"/>
</dbReference>
<reference evidence="2 3" key="1">
    <citation type="submission" date="2019-03" db="EMBL/GenBank/DDBJ databases">
        <title>Genomic Encyclopedia of Type Strains, Phase IV (KMG-IV): sequencing the most valuable type-strain genomes for metagenomic binning, comparative biology and taxonomic classification.</title>
        <authorList>
            <person name="Goeker M."/>
        </authorList>
    </citation>
    <scope>NUCLEOTIDE SEQUENCE [LARGE SCALE GENOMIC DNA]</scope>
    <source>
        <strain evidence="2 3">DSM 24591</strain>
    </source>
</reference>
<accession>A0A4V2UX35</accession>
<sequence>MHTAHLPSYTRMHPMSPPQTDEDAHLKAYNAAFSELNLRFRWGMDTLHWLDALDCNTDRARIAKYLEVCQPHLLKAYDIDFLSQLICSKQNEHYRNFGEPASVA</sequence>
<dbReference type="EMBL" id="SMAJ01000021">
    <property type="protein sequence ID" value="TCT01918.1"/>
    <property type="molecule type" value="Genomic_DNA"/>
</dbReference>
<name>A0A4V2UX35_9BURK</name>
<keyword evidence="3" id="KW-1185">Reference proteome</keyword>
<comment type="caution">
    <text evidence="2">The sequence shown here is derived from an EMBL/GenBank/DDBJ whole genome shotgun (WGS) entry which is preliminary data.</text>
</comment>
<dbReference type="InterPro" id="IPR023198">
    <property type="entry name" value="PGP-like_dom2"/>
</dbReference>
<dbReference type="AlphaFoldDB" id="A0A4V2UX35"/>